<dbReference type="Pfam" id="PF00400">
    <property type="entry name" value="WD40"/>
    <property type="match status" value="1"/>
</dbReference>
<dbReference type="Proteomes" id="UP000015105">
    <property type="component" value="Chromosome 2D"/>
</dbReference>
<name>A0A453BIX3_AEGTS</name>
<dbReference type="EnsemblPlants" id="AET2Gv20525900.14">
    <property type="protein sequence ID" value="AET2Gv20525900.14"/>
    <property type="gene ID" value="AET2Gv20525900"/>
</dbReference>
<sequence length="47" mass="4909">MDVSTTPHEIFSADVTVLEGHSSEVFACAWSPAGSLLASGWVICSIV</sequence>
<keyword evidence="2" id="KW-1185">Reference proteome</keyword>
<evidence type="ECO:0000313" key="1">
    <source>
        <dbReference type="EnsemblPlants" id="AET2Gv20525900.14"/>
    </source>
</evidence>
<dbReference type="AlphaFoldDB" id="A0A453BIX3"/>
<reference evidence="1" key="5">
    <citation type="journal article" date="2021" name="G3 (Bethesda)">
        <title>Aegilops tauschii genome assembly Aet v5.0 features greater sequence contiguity and improved annotation.</title>
        <authorList>
            <person name="Wang L."/>
            <person name="Zhu T."/>
            <person name="Rodriguez J.C."/>
            <person name="Deal K.R."/>
            <person name="Dubcovsky J."/>
            <person name="McGuire P.E."/>
            <person name="Lux T."/>
            <person name="Spannagl M."/>
            <person name="Mayer K.F.X."/>
            <person name="Baldrich P."/>
            <person name="Meyers B.C."/>
            <person name="Huo N."/>
            <person name="Gu Y.Q."/>
            <person name="Zhou H."/>
            <person name="Devos K.M."/>
            <person name="Bennetzen J.L."/>
            <person name="Unver T."/>
            <person name="Budak H."/>
            <person name="Gulick P.J."/>
            <person name="Galiba G."/>
            <person name="Kalapos B."/>
            <person name="Nelson D.R."/>
            <person name="Li P."/>
            <person name="You F.M."/>
            <person name="Luo M.C."/>
            <person name="Dvorak J."/>
        </authorList>
    </citation>
    <scope>NUCLEOTIDE SEQUENCE [LARGE SCALE GENOMIC DNA]</scope>
    <source>
        <strain evidence="1">cv. AL8/78</strain>
    </source>
</reference>
<reference evidence="2" key="1">
    <citation type="journal article" date="2014" name="Science">
        <title>Ancient hybridizations among the ancestral genomes of bread wheat.</title>
        <authorList>
            <consortium name="International Wheat Genome Sequencing Consortium,"/>
            <person name="Marcussen T."/>
            <person name="Sandve S.R."/>
            <person name="Heier L."/>
            <person name="Spannagl M."/>
            <person name="Pfeifer M."/>
            <person name="Jakobsen K.S."/>
            <person name="Wulff B.B."/>
            <person name="Steuernagel B."/>
            <person name="Mayer K.F."/>
            <person name="Olsen O.A."/>
        </authorList>
    </citation>
    <scope>NUCLEOTIDE SEQUENCE [LARGE SCALE GENOMIC DNA]</scope>
    <source>
        <strain evidence="2">cv. AL8/78</strain>
    </source>
</reference>
<dbReference type="InterPro" id="IPR001680">
    <property type="entry name" value="WD40_rpt"/>
</dbReference>
<protein>
    <recommendedName>
        <fullName evidence="3">Anaphase-promoting complex subunit 4 WD40 domain-containing protein</fullName>
    </recommendedName>
</protein>
<evidence type="ECO:0000313" key="2">
    <source>
        <dbReference type="Proteomes" id="UP000015105"/>
    </source>
</evidence>
<dbReference type="Gene3D" id="2.130.10.10">
    <property type="entry name" value="YVTN repeat-like/Quinoprotein amine dehydrogenase"/>
    <property type="match status" value="1"/>
</dbReference>
<organism evidence="1 2">
    <name type="scientific">Aegilops tauschii subsp. strangulata</name>
    <name type="common">Goatgrass</name>
    <dbReference type="NCBI Taxonomy" id="200361"/>
    <lineage>
        <taxon>Eukaryota</taxon>
        <taxon>Viridiplantae</taxon>
        <taxon>Streptophyta</taxon>
        <taxon>Embryophyta</taxon>
        <taxon>Tracheophyta</taxon>
        <taxon>Spermatophyta</taxon>
        <taxon>Magnoliopsida</taxon>
        <taxon>Liliopsida</taxon>
        <taxon>Poales</taxon>
        <taxon>Poaceae</taxon>
        <taxon>BOP clade</taxon>
        <taxon>Pooideae</taxon>
        <taxon>Triticodae</taxon>
        <taxon>Triticeae</taxon>
        <taxon>Triticinae</taxon>
        <taxon>Aegilops</taxon>
    </lineage>
</organism>
<evidence type="ECO:0008006" key="3">
    <source>
        <dbReference type="Google" id="ProtNLM"/>
    </source>
</evidence>
<accession>A0A453BIX3</accession>
<dbReference type="InterPro" id="IPR015943">
    <property type="entry name" value="WD40/YVTN_repeat-like_dom_sf"/>
</dbReference>
<reference evidence="2" key="2">
    <citation type="journal article" date="2017" name="Nat. Plants">
        <title>The Aegilops tauschii genome reveals multiple impacts of transposons.</title>
        <authorList>
            <person name="Zhao G."/>
            <person name="Zou C."/>
            <person name="Li K."/>
            <person name="Wang K."/>
            <person name="Li T."/>
            <person name="Gao L."/>
            <person name="Zhang X."/>
            <person name="Wang H."/>
            <person name="Yang Z."/>
            <person name="Liu X."/>
            <person name="Jiang W."/>
            <person name="Mao L."/>
            <person name="Kong X."/>
            <person name="Jiao Y."/>
            <person name="Jia J."/>
        </authorList>
    </citation>
    <scope>NUCLEOTIDE SEQUENCE [LARGE SCALE GENOMIC DNA]</scope>
    <source>
        <strain evidence="2">cv. AL8/78</strain>
    </source>
</reference>
<proteinExistence type="predicted"/>
<reference evidence="1" key="4">
    <citation type="submission" date="2019-03" db="UniProtKB">
        <authorList>
            <consortium name="EnsemblPlants"/>
        </authorList>
    </citation>
    <scope>IDENTIFICATION</scope>
</reference>
<dbReference type="Gramene" id="AET2Gv20525900.14">
    <property type="protein sequence ID" value="AET2Gv20525900.14"/>
    <property type="gene ID" value="AET2Gv20525900"/>
</dbReference>
<reference evidence="1" key="3">
    <citation type="journal article" date="2017" name="Nature">
        <title>Genome sequence of the progenitor of the wheat D genome Aegilops tauschii.</title>
        <authorList>
            <person name="Luo M.C."/>
            <person name="Gu Y.Q."/>
            <person name="Puiu D."/>
            <person name="Wang H."/>
            <person name="Twardziok S.O."/>
            <person name="Deal K.R."/>
            <person name="Huo N."/>
            <person name="Zhu T."/>
            <person name="Wang L."/>
            <person name="Wang Y."/>
            <person name="McGuire P.E."/>
            <person name="Liu S."/>
            <person name="Long H."/>
            <person name="Ramasamy R.K."/>
            <person name="Rodriguez J.C."/>
            <person name="Van S.L."/>
            <person name="Yuan L."/>
            <person name="Wang Z."/>
            <person name="Xia Z."/>
            <person name="Xiao L."/>
            <person name="Anderson O.D."/>
            <person name="Ouyang S."/>
            <person name="Liang Y."/>
            <person name="Zimin A.V."/>
            <person name="Pertea G."/>
            <person name="Qi P."/>
            <person name="Bennetzen J.L."/>
            <person name="Dai X."/>
            <person name="Dawson M.W."/>
            <person name="Muller H.G."/>
            <person name="Kugler K."/>
            <person name="Rivarola-Duarte L."/>
            <person name="Spannagl M."/>
            <person name="Mayer K.F.X."/>
            <person name="Lu F.H."/>
            <person name="Bevan M.W."/>
            <person name="Leroy P."/>
            <person name="Li P."/>
            <person name="You F.M."/>
            <person name="Sun Q."/>
            <person name="Liu Z."/>
            <person name="Lyons E."/>
            <person name="Wicker T."/>
            <person name="Salzberg S.L."/>
            <person name="Devos K.M."/>
            <person name="Dvorak J."/>
        </authorList>
    </citation>
    <scope>NUCLEOTIDE SEQUENCE [LARGE SCALE GENOMIC DNA]</scope>
    <source>
        <strain evidence="1">cv. AL8/78</strain>
    </source>
</reference>